<organism evidence="1 2">
    <name type="scientific">Kitasatospora atroaurantiaca</name>
    <dbReference type="NCBI Taxonomy" id="285545"/>
    <lineage>
        <taxon>Bacteria</taxon>
        <taxon>Bacillati</taxon>
        <taxon>Actinomycetota</taxon>
        <taxon>Actinomycetes</taxon>
        <taxon>Kitasatosporales</taxon>
        <taxon>Streptomycetaceae</taxon>
        <taxon>Kitasatospora</taxon>
    </lineage>
</organism>
<sequence length="321" mass="35481">MAIGKHIEEFHGLPVFDFFPEEEPEQDRELPAPGAAAWRVGLDYDAEESFEERWTAFLDAVECSEVRAVVIGPWWAEDYEPLTEALAAIVRSAGRLPALRALFIGDVTYEECEISWLQMTDVTPVLESFPQLEELVVRGASGDYDGKSRLALRPVRHDHLRALRFEAGGLPGEVVRAVGECELPALERLELWLGLDEYGGDASISDLAPFLAGARFPALRHLGLENSEIQDQIAEAVSNAPVVAQLERLSLALGTLTDEGAIALLAGQPLTHLKSLDLHHHFLSEELQQRLRDTLGAAGVDLDLSKQKEPDDDWRYVANGE</sequence>
<dbReference type="Gene3D" id="3.80.10.10">
    <property type="entry name" value="Ribonuclease Inhibitor"/>
    <property type="match status" value="1"/>
</dbReference>
<evidence type="ECO:0000313" key="1">
    <source>
        <dbReference type="EMBL" id="TWE19485.1"/>
    </source>
</evidence>
<evidence type="ECO:0008006" key="3">
    <source>
        <dbReference type="Google" id="ProtNLM"/>
    </source>
</evidence>
<dbReference type="RefSeq" id="WP_145793257.1">
    <property type="nucleotide sequence ID" value="NZ_BAAABR010000022.1"/>
</dbReference>
<name>A0A561EV47_9ACTN</name>
<dbReference type="InterPro" id="IPR047722">
    <property type="entry name" value="STM4015-like"/>
</dbReference>
<dbReference type="EMBL" id="VIVR01000001">
    <property type="protein sequence ID" value="TWE19485.1"/>
    <property type="molecule type" value="Genomic_DNA"/>
</dbReference>
<dbReference type="AlphaFoldDB" id="A0A561EV47"/>
<dbReference type="OrthoDB" id="9781345at2"/>
<dbReference type="InterPro" id="IPR032675">
    <property type="entry name" value="LRR_dom_sf"/>
</dbReference>
<keyword evidence="2" id="KW-1185">Reference proteome</keyword>
<protein>
    <recommendedName>
        <fullName evidence="3">Leucine rich repeat (LRR) protein</fullName>
    </recommendedName>
</protein>
<reference evidence="1 2" key="1">
    <citation type="submission" date="2019-06" db="EMBL/GenBank/DDBJ databases">
        <title>Sequencing the genomes of 1000 actinobacteria strains.</title>
        <authorList>
            <person name="Klenk H.-P."/>
        </authorList>
    </citation>
    <scope>NUCLEOTIDE SEQUENCE [LARGE SCALE GENOMIC DNA]</scope>
    <source>
        <strain evidence="1 2">DSM 41649</strain>
    </source>
</reference>
<dbReference type="Proteomes" id="UP000318416">
    <property type="component" value="Unassembled WGS sequence"/>
</dbReference>
<evidence type="ECO:0000313" key="2">
    <source>
        <dbReference type="Proteomes" id="UP000318416"/>
    </source>
</evidence>
<proteinExistence type="predicted"/>
<dbReference type="SUPFAM" id="SSF52047">
    <property type="entry name" value="RNI-like"/>
    <property type="match status" value="1"/>
</dbReference>
<comment type="caution">
    <text evidence="1">The sequence shown here is derived from an EMBL/GenBank/DDBJ whole genome shotgun (WGS) entry which is preliminary data.</text>
</comment>
<gene>
    <name evidence="1" type="ORF">FB465_4602</name>
</gene>
<accession>A0A561EV47</accession>
<dbReference type="NCBIfam" id="NF038076">
    <property type="entry name" value="fam_STM4015"/>
    <property type="match status" value="1"/>
</dbReference>